<keyword evidence="1" id="KW-0812">Transmembrane</keyword>
<dbReference type="GO" id="GO:0004175">
    <property type="term" value="F:endopeptidase activity"/>
    <property type="evidence" value="ECO:0007669"/>
    <property type="project" value="UniProtKB-ARBA"/>
</dbReference>
<feature type="transmembrane region" description="Helical" evidence="1">
    <location>
        <begin position="113"/>
        <end position="135"/>
    </location>
</feature>
<reference evidence="3 4" key="1">
    <citation type="submission" date="2018-07" db="EMBL/GenBank/DDBJ databases">
        <title>Arthrobacter sp. nov., isolated from raw cow's milk with high bacterial count.</title>
        <authorList>
            <person name="Hahne J."/>
            <person name="Isele D."/>
            <person name="Lipski A."/>
        </authorList>
    </citation>
    <scope>NUCLEOTIDE SEQUENCE [LARGE SCALE GENOMIC DNA]</scope>
    <source>
        <strain evidence="3 4">JZ R-35</strain>
    </source>
</reference>
<dbReference type="Proteomes" id="UP000265419">
    <property type="component" value="Unassembled WGS sequence"/>
</dbReference>
<dbReference type="Pfam" id="PF02517">
    <property type="entry name" value="Rce1-like"/>
    <property type="match status" value="1"/>
</dbReference>
<proteinExistence type="predicted"/>
<evidence type="ECO:0000256" key="1">
    <source>
        <dbReference type="SAM" id="Phobius"/>
    </source>
</evidence>
<feature type="transmembrane region" description="Helical" evidence="1">
    <location>
        <begin position="147"/>
        <end position="168"/>
    </location>
</feature>
<keyword evidence="1" id="KW-1133">Transmembrane helix</keyword>
<keyword evidence="3" id="KW-0482">Metalloprotease</keyword>
<dbReference type="EMBL" id="QQXK01000039">
    <property type="protein sequence ID" value="RII41037.1"/>
    <property type="molecule type" value="Genomic_DNA"/>
</dbReference>
<dbReference type="InterPro" id="IPR003675">
    <property type="entry name" value="Rce1/LyrA-like_dom"/>
</dbReference>
<protein>
    <submittedName>
        <fullName evidence="3">CPBP family intramembrane metalloprotease</fullName>
    </submittedName>
</protein>
<dbReference type="GO" id="GO:0008237">
    <property type="term" value="F:metallopeptidase activity"/>
    <property type="evidence" value="ECO:0007669"/>
    <property type="project" value="UniProtKB-KW"/>
</dbReference>
<gene>
    <name evidence="3" type="ORF">DWB68_14660</name>
</gene>
<feature type="transmembrane region" description="Helical" evidence="1">
    <location>
        <begin position="41"/>
        <end position="58"/>
    </location>
</feature>
<evidence type="ECO:0000313" key="4">
    <source>
        <dbReference type="Proteomes" id="UP000265419"/>
    </source>
</evidence>
<sequence length="251" mass="26977">MREREVPWQSLPVRWGLDLAIWTARLKQMPLLSLPSPARPWIFLCLGSALLGLAFVWANTPPLFVLSSVLVAATWFAGGFVLMRHAGLGDAALDQPSLASRGGHRHGRQRAGWGWVALAAAGTVLFFLAGTWVLSQIPLTAAFVETAVVSASWTPLWLTVIVALVTGWGEETFFRGGLPRAWGRRGQAWSLLAYTVSTLFTGNAVLVLAAPILGVVCQAVYNRTGRLAAAWAVHSAFSLGVVGLVPLLFVP</sequence>
<evidence type="ECO:0000259" key="2">
    <source>
        <dbReference type="Pfam" id="PF02517"/>
    </source>
</evidence>
<name>A0A399J935_9MICC</name>
<keyword evidence="3" id="KW-0378">Hydrolase</keyword>
<feature type="transmembrane region" description="Helical" evidence="1">
    <location>
        <begin position="64"/>
        <end position="83"/>
    </location>
</feature>
<feature type="transmembrane region" description="Helical" evidence="1">
    <location>
        <begin position="228"/>
        <end position="250"/>
    </location>
</feature>
<feature type="domain" description="CAAX prenyl protease 2/Lysostaphin resistance protein A-like" evidence="2">
    <location>
        <begin position="153"/>
        <end position="238"/>
    </location>
</feature>
<keyword evidence="3" id="KW-0645">Protease</keyword>
<evidence type="ECO:0000313" key="3">
    <source>
        <dbReference type="EMBL" id="RII41037.1"/>
    </source>
</evidence>
<keyword evidence="4" id="KW-1185">Reference proteome</keyword>
<dbReference type="AlphaFoldDB" id="A0A399J935"/>
<accession>A0A399J935</accession>
<organism evidence="3 4">
    <name type="scientific">Galactobacter valiniphilus</name>
    <dbReference type="NCBI Taxonomy" id="2676122"/>
    <lineage>
        <taxon>Bacteria</taxon>
        <taxon>Bacillati</taxon>
        <taxon>Actinomycetota</taxon>
        <taxon>Actinomycetes</taxon>
        <taxon>Micrococcales</taxon>
        <taxon>Micrococcaceae</taxon>
        <taxon>Galactobacter</taxon>
    </lineage>
</organism>
<comment type="caution">
    <text evidence="3">The sequence shown here is derived from an EMBL/GenBank/DDBJ whole genome shotgun (WGS) entry which is preliminary data.</text>
</comment>
<keyword evidence="1" id="KW-0472">Membrane</keyword>
<dbReference type="GO" id="GO:0006508">
    <property type="term" value="P:proteolysis"/>
    <property type="evidence" value="ECO:0007669"/>
    <property type="project" value="UniProtKB-KW"/>
</dbReference>
<dbReference type="GO" id="GO:0080120">
    <property type="term" value="P:CAAX-box protein maturation"/>
    <property type="evidence" value="ECO:0007669"/>
    <property type="project" value="UniProtKB-ARBA"/>
</dbReference>
<feature type="transmembrane region" description="Helical" evidence="1">
    <location>
        <begin position="189"/>
        <end position="216"/>
    </location>
</feature>